<evidence type="ECO:0000256" key="6">
    <source>
        <dbReference type="SAM" id="Phobius"/>
    </source>
</evidence>
<keyword evidence="3 6" id="KW-0812">Transmembrane</keyword>
<dbReference type="SUPFAM" id="SSF103473">
    <property type="entry name" value="MFS general substrate transporter"/>
    <property type="match status" value="1"/>
</dbReference>
<dbReference type="InterPro" id="IPR036259">
    <property type="entry name" value="MFS_trans_sf"/>
</dbReference>
<sequence>MAAPEMGLVDGTTSESKIIANHNDPWRKFHLGCFGRVNKELLVFKLYYFFLFSAQACAKPFLPVFFRHVGMSAEQTGMLLGLQPVARFVGAPLFGGLADKYRKHRAVMLGMCIVSTALFFGLVFVQFTKNSDIEERIEGNPCNNSNSSSWNSSKDGHVNANNLPCRGINCSHFSMSRICGNGLPLNMSNEVAVDSTGKSRDETKTFIVMSVLLITSQLFGNFNSLGDAATVKYLTAIDRGGDYGKQRLWGAVGWGSIAIFSGFAIDESAKTLSQSQFLIAFCGFLLFSMATIATIFKLPLECMEGRANAKFFKNVGTILSDCRIATFLLAILIMGTCMETINMYLFWFLQDLNGSHLLMGLTLCMTCVAEVPIMFFSGHLIERIGHHGVLYLTFVCYTIRYLSYSFIPKAWYVLVIEPLHGVTFGAMWAATTSYGGKISPDGLAATVMGLVTATHFGLGKIIAGFGGGKVYNVYGPRVLFRSLAITSTVTCVLFFLSQKLLKNKTQLSYVHFQNDRQDMNYDTLDTELKEISLDSGDEL</sequence>
<evidence type="ECO:0000259" key="7">
    <source>
        <dbReference type="PROSITE" id="PS50850"/>
    </source>
</evidence>
<feature type="transmembrane region" description="Helical" evidence="6">
    <location>
        <begin position="388"/>
        <end position="404"/>
    </location>
</feature>
<dbReference type="InterPro" id="IPR051717">
    <property type="entry name" value="MFS_MFSD6"/>
</dbReference>
<feature type="transmembrane region" description="Helical" evidence="6">
    <location>
        <begin position="442"/>
        <end position="466"/>
    </location>
</feature>
<dbReference type="CDD" id="cd17335">
    <property type="entry name" value="MFS_MFSD6"/>
    <property type="match status" value="1"/>
</dbReference>
<protein>
    <recommendedName>
        <fullName evidence="7">Major facilitator superfamily (MFS) profile domain-containing protein</fullName>
    </recommendedName>
</protein>
<keyword evidence="4 6" id="KW-1133">Transmembrane helix</keyword>
<dbReference type="PANTHER" id="PTHR16172:SF41">
    <property type="entry name" value="MAJOR FACILITATOR SUPERFAMILY DOMAIN-CONTAINING PROTEIN 6-LIKE"/>
    <property type="match status" value="1"/>
</dbReference>
<comment type="caution">
    <text evidence="8">The sequence shown here is derived from an EMBL/GenBank/DDBJ whole genome shotgun (WGS) entry which is preliminary data.</text>
</comment>
<accession>A0ABN8LZE3</accession>
<reference evidence="8 9" key="1">
    <citation type="submission" date="2022-05" db="EMBL/GenBank/DDBJ databases">
        <authorList>
            <consortium name="Genoscope - CEA"/>
            <person name="William W."/>
        </authorList>
    </citation>
    <scope>NUCLEOTIDE SEQUENCE [LARGE SCALE GENOMIC DNA]</scope>
</reference>
<evidence type="ECO:0000256" key="5">
    <source>
        <dbReference type="ARBA" id="ARBA00023136"/>
    </source>
</evidence>
<feature type="transmembrane region" description="Helical" evidence="6">
    <location>
        <begin position="107"/>
        <end position="127"/>
    </location>
</feature>
<evidence type="ECO:0000313" key="8">
    <source>
        <dbReference type="EMBL" id="CAH3022675.1"/>
    </source>
</evidence>
<feature type="transmembrane region" description="Helical" evidence="6">
    <location>
        <begin position="277"/>
        <end position="296"/>
    </location>
</feature>
<evidence type="ECO:0000313" key="9">
    <source>
        <dbReference type="Proteomes" id="UP001159427"/>
    </source>
</evidence>
<evidence type="ECO:0000256" key="2">
    <source>
        <dbReference type="ARBA" id="ARBA00005241"/>
    </source>
</evidence>
<evidence type="ECO:0000256" key="1">
    <source>
        <dbReference type="ARBA" id="ARBA00004141"/>
    </source>
</evidence>
<dbReference type="PROSITE" id="PS50850">
    <property type="entry name" value="MFS"/>
    <property type="match status" value="1"/>
</dbReference>
<evidence type="ECO:0000256" key="4">
    <source>
        <dbReference type="ARBA" id="ARBA00022989"/>
    </source>
</evidence>
<dbReference type="InterPro" id="IPR024989">
    <property type="entry name" value="MFS_assoc_dom"/>
</dbReference>
<comment type="similarity">
    <text evidence="2">Belongs to the major facilitator superfamily. MFSD6 family.</text>
</comment>
<name>A0ABN8LZE3_9CNID</name>
<dbReference type="InterPro" id="IPR020846">
    <property type="entry name" value="MFS_dom"/>
</dbReference>
<dbReference type="Proteomes" id="UP001159427">
    <property type="component" value="Unassembled WGS sequence"/>
</dbReference>
<dbReference type="PANTHER" id="PTHR16172">
    <property type="entry name" value="MAJOR FACILITATOR SUPERFAMILY DOMAIN-CONTAINING PROTEIN 6-LIKE"/>
    <property type="match status" value="1"/>
</dbReference>
<comment type="subcellular location">
    <subcellularLocation>
        <location evidence="1">Membrane</location>
        <topology evidence="1">Multi-pass membrane protein</topology>
    </subcellularLocation>
</comment>
<keyword evidence="5 6" id="KW-0472">Membrane</keyword>
<gene>
    <name evidence="8" type="ORF">PEVE_00016389</name>
</gene>
<feature type="transmembrane region" description="Helical" evidence="6">
    <location>
        <begin position="355"/>
        <end position="376"/>
    </location>
</feature>
<dbReference type="Pfam" id="PF12832">
    <property type="entry name" value="MFS_1_like"/>
    <property type="match status" value="1"/>
</dbReference>
<keyword evidence="9" id="KW-1185">Reference proteome</keyword>
<dbReference type="EMBL" id="CALNXI010000229">
    <property type="protein sequence ID" value="CAH3022675.1"/>
    <property type="molecule type" value="Genomic_DNA"/>
</dbReference>
<organism evidence="8 9">
    <name type="scientific">Porites evermanni</name>
    <dbReference type="NCBI Taxonomy" id="104178"/>
    <lineage>
        <taxon>Eukaryota</taxon>
        <taxon>Metazoa</taxon>
        <taxon>Cnidaria</taxon>
        <taxon>Anthozoa</taxon>
        <taxon>Hexacorallia</taxon>
        <taxon>Scleractinia</taxon>
        <taxon>Fungiina</taxon>
        <taxon>Poritidae</taxon>
        <taxon>Porites</taxon>
    </lineage>
</organism>
<feature type="transmembrane region" description="Helical" evidence="6">
    <location>
        <begin position="410"/>
        <end position="430"/>
    </location>
</feature>
<proteinExistence type="inferred from homology"/>
<feature type="transmembrane region" description="Helical" evidence="6">
    <location>
        <begin position="478"/>
        <end position="496"/>
    </location>
</feature>
<feature type="transmembrane region" description="Helical" evidence="6">
    <location>
        <begin position="248"/>
        <end position="265"/>
    </location>
</feature>
<feature type="domain" description="Major facilitator superfamily (MFS) profile" evidence="7">
    <location>
        <begin position="323"/>
        <end position="539"/>
    </location>
</feature>
<feature type="transmembrane region" description="Helical" evidence="6">
    <location>
        <begin position="327"/>
        <end position="349"/>
    </location>
</feature>
<dbReference type="Gene3D" id="1.20.1250.20">
    <property type="entry name" value="MFS general substrate transporter like domains"/>
    <property type="match status" value="2"/>
</dbReference>
<evidence type="ECO:0000256" key="3">
    <source>
        <dbReference type="ARBA" id="ARBA00022692"/>
    </source>
</evidence>